<sequence length="95" mass="10210">MNRASDEVNVDASGSDPMLRSLGVNSEDLKLAIQLKQLDLEIKRQEHATQLLRFRQCELETQSGCVSVGSVKSPIAAPPNVDTTPPFVPMSGTSG</sequence>
<organism evidence="2 3">
    <name type="scientific">Culter alburnus</name>
    <name type="common">Topmouth culter</name>
    <dbReference type="NCBI Taxonomy" id="194366"/>
    <lineage>
        <taxon>Eukaryota</taxon>
        <taxon>Metazoa</taxon>
        <taxon>Chordata</taxon>
        <taxon>Craniata</taxon>
        <taxon>Vertebrata</taxon>
        <taxon>Euteleostomi</taxon>
        <taxon>Actinopterygii</taxon>
        <taxon>Neopterygii</taxon>
        <taxon>Teleostei</taxon>
        <taxon>Ostariophysi</taxon>
        <taxon>Cypriniformes</taxon>
        <taxon>Xenocyprididae</taxon>
        <taxon>Xenocypridinae</taxon>
        <taxon>Culter</taxon>
    </lineage>
</organism>
<feature type="region of interest" description="Disordered" evidence="1">
    <location>
        <begin position="1"/>
        <end position="21"/>
    </location>
</feature>
<name>A0AAW2AYY7_CULAL</name>
<comment type="caution">
    <text evidence="2">The sequence shown here is derived from an EMBL/GenBank/DDBJ whole genome shotgun (WGS) entry which is preliminary data.</text>
</comment>
<dbReference type="Proteomes" id="UP001479290">
    <property type="component" value="Unassembled WGS sequence"/>
</dbReference>
<reference evidence="2 3" key="1">
    <citation type="submission" date="2024-05" db="EMBL/GenBank/DDBJ databases">
        <title>A high-quality chromosomal-level genome assembly of Topmouth culter (Culter alburnus).</title>
        <authorList>
            <person name="Zhao H."/>
        </authorList>
    </citation>
    <scope>NUCLEOTIDE SEQUENCE [LARGE SCALE GENOMIC DNA]</scope>
    <source>
        <strain evidence="2">CATC2023</strain>
        <tissue evidence="2">Muscle</tissue>
    </source>
</reference>
<keyword evidence="3" id="KW-1185">Reference proteome</keyword>
<dbReference type="EMBL" id="JAWDJR010000003">
    <property type="protein sequence ID" value="KAK9978762.1"/>
    <property type="molecule type" value="Genomic_DNA"/>
</dbReference>
<evidence type="ECO:0000313" key="3">
    <source>
        <dbReference type="Proteomes" id="UP001479290"/>
    </source>
</evidence>
<feature type="non-terminal residue" evidence="2">
    <location>
        <position position="95"/>
    </location>
</feature>
<dbReference type="AlphaFoldDB" id="A0AAW2AYY7"/>
<proteinExistence type="predicted"/>
<feature type="region of interest" description="Disordered" evidence="1">
    <location>
        <begin position="71"/>
        <end position="95"/>
    </location>
</feature>
<accession>A0AAW2AYY7</accession>
<protein>
    <submittedName>
        <fullName evidence="2">Uncharacterized protein</fullName>
    </submittedName>
</protein>
<evidence type="ECO:0000313" key="2">
    <source>
        <dbReference type="EMBL" id="KAK9978762.1"/>
    </source>
</evidence>
<gene>
    <name evidence="2" type="ORF">ABG768_020501</name>
</gene>
<evidence type="ECO:0000256" key="1">
    <source>
        <dbReference type="SAM" id="MobiDB-lite"/>
    </source>
</evidence>